<comment type="caution">
    <text evidence="2">The sequence shown here is derived from an EMBL/GenBank/DDBJ whole genome shotgun (WGS) entry which is preliminary data.</text>
</comment>
<name>A0AAV2H6I4_LYMST</name>
<protein>
    <submittedName>
        <fullName evidence="2">Uncharacterized protein</fullName>
    </submittedName>
</protein>
<dbReference type="EMBL" id="CAXITT010000022">
    <property type="protein sequence ID" value="CAL1527796.1"/>
    <property type="molecule type" value="Genomic_DNA"/>
</dbReference>
<gene>
    <name evidence="2" type="ORF">GSLYS_00001966001</name>
</gene>
<evidence type="ECO:0000313" key="2">
    <source>
        <dbReference type="EMBL" id="CAL1527796.1"/>
    </source>
</evidence>
<organism evidence="2 3">
    <name type="scientific">Lymnaea stagnalis</name>
    <name type="common">Great pond snail</name>
    <name type="synonym">Helix stagnalis</name>
    <dbReference type="NCBI Taxonomy" id="6523"/>
    <lineage>
        <taxon>Eukaryota</taxon>
        <taxon>Metazoa</taxon>
        <taxon>Spiralia</taxon>
        <taxon>Lophotrochozoa</taxon>
        <taxon>Mollusca</taxon>
        <taxon>Gastropoda</taxon>
        <taxon>Heterobranchia</taxon>
        <taxon>Euthyneura</taxon>
        <taxon>Panpulmonata</taxon>
        <taxon>Hygrophila</taxon>
        <taxon>Lymnaeoidea</taxon>
        <taxon>Lymnaeidae</taxon>
        <taxon>Lymnaea</taxon>
    </lineage>
</organism>
<dbReference type="AlphaFoldDB" id="A0AAV2H6I4"/>
<accession>A0AAV2H6I4</accession>
<evidence type="ECO:0000313" key="3">
    <source>
        <dbReference type="Proteomes" id="UP001497497"/>
    </source>
</evidence>
<evidence type="ECO:0000256" key="1">
    <source>
        <dbReference type="SAM" id="MobiDB-lite"/>
    </source>
</evidence>
<feature type="compositionally biased region" description="Polar residues" evidence="1">
    <location>
        <begin position="1"/>
        <end position="19"/>
    </location>
</feature>
<reference evidence="2 3" key="1">
    <citation type="submission" date="2024-04" db="EMBL/GenBank/DDBJ databases">
        <authorList>
            <consortium name="Genoscope - CEA"/>
            <person name="William W."/>
        </authorList>
    </citation>
    <scope>NUCLEOTIDE SEQUENCE [LARGE SCALE GENOMIC DNA]</scope>
</reference>
<proteinExistence type="predicted"/>
<dbReference type="Proteomes" id="UP001497497">
    <property type="component" value="Unassembled WGS sequence"/>
</dbReference>
<sequence>MAFTEADSSVESARTTTHRPPSGRTDKQLASTPDDSYKTRSRVIKSTAQGDSGDDSEYFDRSAEISEIDERLDRLQQLMKAAMP</sequence>
<keyword evidence="3" id="KW-1185">Reference proteome</keyword>
<feature type="region of interest" description="Disordered" evidence="1">
    <location>
        <begin position="1"/>
        <end position="60"/>
    </location>
</feature>